<feature type="transmembrane region" description="Helical" evidence="1">
    <location>
        <begin position="454"/>
        <end position="475"/>
    </location>
</feature>
<evidence type="ECO:0000313" key="2">
    <source>
        <dbReference type="EMBL" id="MEF3835892.1"/>
    </source>
</evidence>
<name>A0ABU7XYS5_9FLAO</name>
<evidence type="ECO:0008006" key="4">
    <source>
        <dbReference type="Google" id="ProtNLM"/>
    </source>
</evidence>
<keyword evidence="1" id="KW-0812">Transmembrane</keyword>
<keyword evidence="3" id="KW-1185">Reference proteome</keyword>
<keyword evidence="1" id="KW-0472">Membrane</keyword>
<sequence length="493" mass="57445">MDWIDNSLLALIISCGFLLIVISVVRIKWKKGARLYALILVLIVPIFVFVFSLYANIIHENDNNLVDTISSRIKPSDSLDLTKNLINPKIPDKYFICLDISATSDKKIASTPDWFNKNSFYEICKKLGVDQEKRDQFIPVFKDTIKRSHLIQFKTLELLSTLNDTINNRFQIITFGKSYKVIYPPDKNNYFTKATYDNKRNAGNNILDLKFKNKDTDFENLFTSLLNSHQYGPLNSRSNYIPSSKHIVILSDFEHDVKGQNKKQQKAAFDNVGKKLETIVKSDFNLVLFNYNYVNKQLPIINKIDSTLKKHRIIYKHYGYHDKNQFLFSSYILPIKINMPYFKNSFDKSIAHVTKFPVKEKDFVWVSLENQIGSNYSWKLLKKHTSNSNNNWTPFIDGEKNLLNGIRKDIDCFTIKYEGPIPNRFPNTNLRILLPSLKKEVIIGFIFTKKAPNWFAWFVLIILGVIFILEIIYIIKYTSLISFFNDLSNKRVA</sequence>
<dbReference type="EMBL" id="JAODOP010000004">
    <property type="protein sequence ID" value="MEF3835892.1"/>
    <property type="molecule type" value="Genomic_DNA"/>
</dbReference>
<dbReference type="Proteomes" id="UP001337305">
    <property type="component" value="Unassembled WGS sequence"/>
</dbReference>
<gene>
    <name evidence="2" type="ORF">N1F79_22400</name>
</gene>
<reference evidence="2 3" key="1">
    <citation type="submission" date="2022-09" db="EMBL/GenBank/DDBJ databases">
        <title>Genome sequencing of Flavivirga sp. MEBiC05379.</title>
        <authorList>
            <person name="Oh H.-M."/>
            <person name="Kwon K.K."/>
            <person name="Park M.J."/>
            <person name="Yang S.-H."/>
        </authorList>
    </citation>
    <scope>NUCLEOTIDE SEQUENCE [LARGE SCALE GENOMIC DNA]</scope>
    <source>
        <strain evidence="2 3">MEBiC05379</strain>
    </source>
</reference>
<feature type="transmembrane region" description="Helical" evidence="1">
    <location>
        <begin position="6"/>
        <end position="25"/>
    </location>
</feature>
<feature type="transmembrane region" description="Helical" evidence="1">
    <location>
        <begin position="37"/>
        <end position="55"/>
    </location>
</feature>
<evidence type="ECO:0000313" key="3">
    <source>
        <dbReference type="Proteomes" id="UP001337305"/>
    </source>
</evidence>
<dbReference type="RefSeq" id="WP_303308168.1">
    <property type="nucleotide sequence ID" value="NZ_JAODOP010000004.1"/>
</dbReference>
<organism evidence="2 3">
    <name type="scientific">Flavivirga spongiicola</name>
    <dbReference type="NCBI Taxonomy" id="421621"/>
    <lineage>
        <taxon>Bacteria</taxon>
        <taxon>Pseudomonadati</taxon>
        <taxon>Bacteroidota</taxon>
        <taxon>Flavobacteriia</taxon>
        <taxon>Flavobacteriales</taxon>
        <taxon>Flavobacteriaceae</taxon>
        <taxon>Flavivirga</taxon>
    </lineage>
</organism>
<evidence type="ECO:0000256" key="1">
    <source>
        <dbReference type="SAM" id="Phobius"/>
    </source>
</evidence>
<keyword evidence="1" id="KW-1133">Transmembrane helix</keyword>
<accession>A0ABU7XYS5</accession>
<comment type="caution">
    <text evidence="2">The sequence shown here is derived from an EMBL/GenBank/DDBJ whole genome shotgun (WGS) entry which is preliminary data.</text>
</comment>
<protein>
    <recommendedName>
        <fullName evidence="4">VWA domain-containing protein</fullName>
    </recommendedName>
</protein>
<proteinExistence type="predicted"/>